<evidence type="ECO:0000256" key="7">
    <source>
        <dbReference type="ARBA" id="ARBA00022840"/>
    </source>
</evidence>
<keyword evidence="3" id="KW-0597">Phosphoprotein</keyword>
<feature type="domain" description="Histidine kinase/HSP90-like ATPase" evidence="10">
    <location>
        <begin position="278"/>
        <end position="369"/>
    </location>
</feature>
<dbReference type="Gene3D" id="3.30.565.10">
    <property type="entry name" value="Histidine kinase-like ATPase, C-terminal domain"/>
    <property type="match status" value="1"/>
</dbReference>
<dbReference type="Gene3D" id="1.20.5.1930">
    <property type="match status" value="1"/>
</dbReference>
<feature type="domain" description="Signal transduction histidine kinase subgroup 3 dimerisation and phosphoacceptor" evidence="11">
    <location>
        <begin position="165"/>
        <end position="231"/>
    </location>
</feature>
<reference evidence="13" key="1">
    <citation type="submission" date="2016-10" db="EMBL/GenBank/DDBJ databases">
        <authorList>
            <person name="Varghese N."/>
            <person name="Submissions S."/>
        </authorList>
    </citation>
    <scope>NUCLEOTIDE SEQUENCE [LARGE SCALE GENOMIC DNA]</scope>
    <source>
        <strain evidence="13">CGMCC 4.3516</strain>
    </source>
</reference>
<gene>
    <name evidence="12" type="ORF">SAMN05216270_106267</name>
</gene>
<keyword evidence="9" id="KW-0472">Membrane</keyword>
<proteinExistence type="predicted"/>
<keyword evidence="5" id="KW-0547">Nucleotide-binding</keyword>
<dbReference type="PANTHER" id="PTHR24421:SF10">
    <property type="entry name" value="NITRATE_NITRITE SENSOR PROTEIN NARQ"/>
    <property type="match status" value="1"/>
</dbReference>
<dbReference type="SUPFAM" id="SSF55874">
    <property type="entry name" value="ATPase domain of HSP90 chaperone/DNA topoisomerase II/histidine kinase"/>
    <property type="match status" value="1"/>
</dbReference>
<dbReference type="GO" id="GO:0046983">
    <property type="term" value="F:protein dimerization activity"/>
    <property type="evidence" value="ECO:0007669"/>
    <property type="project" value="InterPro"/>
</dbReference>
<keyword evidence="9" id="KW-0812">Transmembrane</keyword>
<evidence type="ECO:0000256" key="1">
    <source>
        <dbReference type="ARBA" id="ARBA00000085"/>
    </source>
</evidence>
<feature type="transmembrane region" description="Helical" evidence="9">
    <location>
        <begin position="54"/>
        <end position="76"/>
    </location>
</feature>
<evidence type="ECO:0000256" key="6">
    <source>
        <dbReference type="ARBA" id="ARBA00022777"/>
    </source>
</evidence>
<evidence type="ECO:0000256" key="4">
    <source>
        <dbReference type="ARBA" id="ARBA00022679"/>
    </source>
</evidence>
<protein>
    <recommendedName>
        <fullName evidence="2">histidine kinase</fullName>
        <ecNumber evidence="2">2.7.13.3</ecNumber>
    </recommendedName>
</protein>
<evidence type="ECO:0000313" key="13">
    <source>
        <dbReference type="Proteomes" id="UP000198949"/>
    </source>
</evidence>
<keyword evidence="6 12" id="KW-0418">Kinase</keyword>
<comment type="catalytic activity">
    <reaction evidence="1">
        <text>ATP + protein L-histidine = ADP + protein N-phospho-L-histidine.</text>
        <dbReference type="EC" id="2.7.13.3"/>
    </reaction>
</comment>
<dbReference type="STRING" id="58114.SAMN05216270_106267"/>
<feature type="transmembrane region" description="Helical" evidence="9">
    <location>
        <begin position="112"/>
        <end position="132"/>
    </location>
</feature>
<dbReference type="InterPro" id="IPR003594">
    <property type="entry name" value="HATPase_dom"/>
</dbReference>
<dbReference type="InterPro" id="IPR036890">
    <property type="entry name" value="HATPase_C_sf"/>
</dbReference>
<feature type="transmembrane region" description="Helical" evidence="9">
    <location>
        <begin position="28"/>
        <end position="47"/>
    </location>
</feature>
<accession>A0A1G6WY38</accession>
<dbReference type="PANTHER" id="PTHR24421">
    <property type="entry name" value="NITRATE/NITRITE SENSOR PROTEIN NARX-RELATED"/>
    <property type="match status" value="1"/>
</dbReference>
<dbReference type="GO" id="GO:0000155">
    <property type="term" value="F:phosphorelay sensor kinase activity"/>
    <property type="evidence" value="ECO:0007669"/>
    <property type="project" value="InterPro"/>
</dbReference>
<dbReference type="EC" id="2.7.13.3" evidence="2"/>
<evidence type="ECO:0000313" key="12">
    <source>
        <dbReference type="EMBL" id="SDD70719.1"/>
    </source>
</evidence>
<evidence type="ECO:0000256" key="5">
    <source>
        <dbReference type="ARBA" id="ARBA00022741"/>
    </source>
</evidence>
<keyword evidence="13" id="KW-1185">Reference proteome</keyword>
<feature type="transmembrane region" description="Helical" evidence="9">
    <location>
        <begin position="82"/>
        <end position="100"/>
    </location>
</feature>
<dbReference type="Proteomes" id="UP000198949">
    <property type="component" value="Unassembled WGS sequence"/>
</dbReference>
<dbReference type="InterPro" id="IPR050482">
    <property type="entry name" value="Sensor_HK_TwoCompSys"/>
</dbReference>
<dbReference type="Pfam" id="PF02518">
    <property type="entry name" value="HATPase_c"/>
    <property type="match status" value="1"/>
</dbReference>
<organism evidence="12 13">
    <name type="scientific">Glycomyces harbinensis</name>
    <dbReference type="NCBI Taxonomy" id="58114"/>
    <lineage>
        <taxon>Bacteria</taxon>
        <taxon>Bacillati</taxon>
        <taxon>Actinomycetota</taxon>
        <taxon>Actinomycetes</taxon>
        <taxon>Glycomycetales</taxon>
        <taxon>Glycomycetaceae</taxon>
        <taxon>Glycomyces</taxon>
    </lineage>
</organism>
<evidence type="ECO:0000259" key="11">
    <source>
        <dbReference type="Pfam" id="PF07730"/>
    </source>
</evidence>
<evidence type="ECO:0000256" key="3">
    <source>
        <dbReference type="ARBA" id="ARBA00022553"/>
    </source>
</evidence>
<dbReference type="CDD" id="cd16917">
    <property type="entry name" value="HATPase_UhpB-NarQ-NarX-like"/>
    <property type="match status" value="1"/>
</dbReference>
<name>A0A1G6WY38_9ACTN</name>
<keyword evidence="4" id="KW-0808">Transferase</keyword>
<dbReference type="Pfam" id="PF07730">
    <property type="entry name" value="HisKA_3"/>
    <property type="match status" value="1"/>
</dbReference>
<keyword evidence="9" id="KW-1133">Transmembrane helix</keyword>
<keyword evidence="8" id="KW-0902">Two-component regulatory system</keyword>
<dbReference type="GO" id="GO:0016020">
    <property type="term" value="C:membrane"/>
    <property type="evidence" value="ECO:0007669"/>
    <property type="project" value="InterPro"/>
</dbReference>
<evidence type="ECO:0000259" key="10">
    <source>
        <dbReference type="Pfam" id="PF02518"/>
    </source>
</evidence>
<dbReference type="AlphaFoldDB" id="A0A1G6WY38"/>
<dbReference type="GO" id="GO:0005524">
    <property type="term" value="F:ATP binding"/>
    <property type="evidence" value="ECO:0007669"/>
    <property type="project" value="UniProtKB-KW"/>
</dbReference>
<evidence type="ECO:0000256" key="9">
    <source>
        <dbReference type="SAM" id="Phobius"/>
    </source>
</evidence>
<evidence type="ECO:0000256" key="8">
    <source>
        <dbReference type="ARBA" id="ARBA00023012"/>
    </source>
</evidence>
<sequence length="370" mass="39292">MVGALAVAVVLTGATVFGEYVSDETGWLPGFDIAIGAVSLLVSPLLLRRPVGATVLLVTLTALSPAATPSAAMGVLCVAQLSRFRVAAAVAAVGFIAQAVQGVWRGQAGIDYGWWLFLVAIAFGALLGWGRLARDRRALIHSLRERARRAEAEQGRRVAEARMRERHRVAREMHDGLAHRLSLLATYAGALEYRPDSPPEQLAGAAGVIRAGAHEALNELREVITVLREDAKDRDVLPQPVLDDIPRLIDESRDAGAAVELRDAATGGDAVPDIVGRTAYRIVQEGLTNARKHAAGQPVQVLLERQSGARLVIDIRNPLPPDRSAAPAAPGGGFGLIGMAERARLAGGNLDHGTSPPGEFRVRAWLPLPT</sequence>
<keyword evidence="7" id="KW-0067">ATP-binding</keyword>
<evidence type="ECO:0000256" key="2">
    <source>
        <dbReference type="ARBA" id="ARBA00012438"/>
    </source>
</evidence>
<dbReference type="InterPro" id="IPR011712">
    <property type="entry name" value="Sig_transdc_His_kin_sub3_dim/P"/>
</dbReference>
<dbReference type="EMBL" id="FNAD01000006">
    <property type="protein sequence ID" value="SDD70719.1"/>
    <property type="molecule type" value="Genomic_DNA"/>
</dbReference>